<evidence type="ECO:0000256" key="1">
    <source>
        <dbReference type="SAM" id="SignalP"/>
    </source>
</evidence>
<gene>
    <name evidence="3" type="ORF">DCF19_21580</name>
</gene>
<accession>A0A2W4VU44</accession>
<reference evidence="3 4" key="1">
    <citation type="submission" date="2018-04" db="EMBL/GenBank/DDBJ databases">
        <authorList>
            <person name="Go L.Y."/>
            <person name="Mitchell J.A."/>
        </authorList>
    </citation>
    <scope>NUCLEOTIDE SEQUENCE [LARGE SCALE GENOMIC DNA]</scope>
    <source>
        <strain evidence="3">ULC066bin1</strain>
    </source>
</reference>
<dbReference type="SMART" id="SM00912">
    <property type="entry name" value="Haemagg_act"/>
    <property type="match status" value="1"/>
</dbReference>
<dbReference type="AlphaFoldDB" id="A0A2W4VU44"/>
<comment type="caution">
    <text evidence="3">The sequence shown here is derived from an EMBL/GenBank/DDBJ whole genome shotgun (WGS) entry which is preliminary data.</text>
</comment>
<feature type="domain" description="Filamentous haemagglutinin FhaB/tRNA nuclease CdiA-like TPS" evidence="2">
    <location>
        <begin position="37"/>
        <end position="152"/>
    </location>
</feature>
<feature type="signal peptide" evidence="1">
    <location>
        <begin position="1"/>
        <end position="33"/>
    </location>
</feature>
<evidence type="ECO:0000313" key="4">
    <source>
        <dbReference type="Proteomes" id="UP000249467"/>
    </source>
</evidence>
<evidence type="ECO:0000259" key="2">
    <source>
        <dbReference type="SMART" id="SM00912"/>
    </source>
</evidence>
<dbReference type="Gene3D" id="2.160.20.10">
    <property type="entry name" value="Single-stranded right-handed beta-helix, Pectin lyase-like"/>
    <property type="match status" value="1"/>
</dbReference>
<sequence>MSTVFKIGFKYIKRVAIALLLTHPFVVGSAAYAQSIVPANDLGTQVNSATTNSQQLNITGGTQAGINLYHSFQQFGLEQGQIANFLSNPSIQNILGRVVGGNPSIINGLIQVTGGNSNLYLLNPAGIIFGSNASLNVPAAFTATTANGIQVGNGWFGLNTGIDDVKKLTGTPQAFGFASNTSMTASDQPVAAIINTGNLTTQEGQSITLVGGLVINTGTIASPSGKVTIAAVPDGKYVKITPEGSLLSLELPIADQQELAQRSILTSDLPSLLRGSTELRNLTGLNVDSSGNVLVGNTAIPATSGTAIASGTIDVSSSTAKGGEINVLGDRVGLVSANVNASGAIGGGTVLIGGDYLGKGVVPNSQITFVDRSSTINADAMQSGNGGKVIAWADDKTSFSGKISVRGGINGGNGGFVETSGKNYLNVQNASVDASAANGKIGSWLLDPRNIIIQTGGTTVVADPLILTKLADASDTTNDFTIDPSVISGATANVTLVASNDITFNNSISNFNDNVTLTAISGNQIKTISGVNVSFFGLNSGINFSANGDITIAPKGTNFFSRAIEASNISLTSTNGNISTGSIRATDSTPIGSQVVLTANNGSILLDGFIQAGDSNNATTDSKITITAQRFTAINPLSFNANYVNVGDTTGFINNGQQNPTSLIAYAAFTTDPVGTFTGAPVRSIQLQLPGDTAPRTIAGSGASIISINILKDTTFSIYPKAIASGTSGTSGAISQGVSSIPPNVLVLISDQSFSSNTNTSNNTSLANALTANTLSNDAIASARTADLQANAGEVKDCEQTGTKKPILNLTASVPSATVTRNVQNPKRSNLPPCKE</sequence>
<dbReference type="InterPro" id="IPR011050">
    <property type="entry name" value="Pectin_lyase_fold/virulence"/>
</dbReference>
<protein>
    <recommendedName>
        <fullName evidence="2">Filamentous haemagglutinin FhaB/tRNA nuclease CdiA-like TPS domain-containing protein</fullName>
    </recommendedName>
</protein>
<evidence type="ECO:0000313" key="3">
    <source>
        <dbReference type="EMBL" id="PZO36394.1"/>
    </source>
</evidence>
<dbReference type="Proteomes" id="UP000249467">
    <property type="component" value="Unassembled WGS sequence"/>
</dbReference>
<dbReference type="SUPFAM" id="SSF51126">
    <property type="entry name" value="Pectin lyase-like"/>
    <property type="match status" value="1"/>
</dbReference>
<dbReference type="EMBL" id="QBML01000041">
    <property type="protein sequence ID" value="PZO36394.1"/>
    <property type="molecule type" value="Genomic_DNA"/>
</dbReference>
<name>A0A2W4VU44_9CYAN</name>
<feature type="chain" id="PRO_5016081971" description="Filamentous haemagglutinin FhaB/tRNA nuclease CdiA-like TPS domain-containing protein" evidence="1">
    <location>
        <begin position="34"/>
        <end position="836"/>
    </location>
</feature>
<dbReference type="Pfam" id="PF05860">
    <property type="entry name" value="TPS"/>
    <property type="match status" value="1"/>
</dbReference>
<proteinExistence type="predicted"/>
<dbReference type="InterPro" id="IPR012334">
    <property type="entry name" value="Pectin_lyas_fold"/>
</dbReference>
<keyword evidence="1" id="KW-0732">Signal</keyword>
<dbReference type="InterPro" id="IPR008638">
    <property type="entry name" value="FhaB/CdiA-like_TPS"/>
</dbReference>
<reference evidence="3 4" key="2">
    <citation type="submission" date="2018-06" db="EMBL/GenBank/DDBJ databases">
        <title>Metagenomic assembly of (sub)arctic Cyanobacteria and their associated microbiome from non-axenic cultures.</title>
        <authorList>
            <person name="Baurain D."/>
        </authorList>
    </citation>
    <scope>NUCLEOTIDE SEQUENCE [LARGE SCALE GENOMIC DNA]</scope>
    <source>
        <strain evidence="3">ULC066bin1</strain>
    </source>
</reference>
<organism evidence="3 4">
    <name type="scientific">Pseudanabaena frigida</name>
    <dbReference type="NCBI Taxonomy" id="945775"/>
    <lineage>
        <taxon>Bacteria</taxon>
        <taxon>Bacillati</taxon>
        <taxon>Cyanobacteriota</taxon>
        <taxon>Cyanophyceae</taxon>
        <taxon>Pseudanabaenales</taxon>
        <taxon>Pseudanabaenaceae</taxon>
        <taxon>Pseudanabaena</taxon>
    </lineage>
</organism>
<dbReference type="NCBIfam" id="TIGR01901">
    <property type="entry name" value="adhes_NPXG"/>
    <property type="match status" value="1"/>
</dbReference>